<evidence type="ECO:0000313" key="2">
    <source>
        <dbReference type="EMBL" id="KAG8371446.1"/>
    </source>
</evidence>
<proteinExistence type="predicted"/>
<comment type="caution">
    <text evidence="2">The sequence shown here is derived from an EMBL/GenBank/DDBJ whole genome shotgun (WGS) entry which is preliminary data.</text>
</comment>
<feature type="compositionally biased region" description="Low complexity" evidence="1">
    <location>
        <begin position="45"/>
        <end position="61"/>
    </location>
</feature>
<feature type="region of interest" description="Disordered" evidence="1">
    <location>
        <begin position="27"/>
        <end position="79"/>
    </location>
</feature>
<dbReference type="AlphaFoldDB" id="A0AAV6WTJ0"/>
<evidence type="ECO:0000313" key="3">
    <source>
        <dbReference type="Proteomes" id="UP000826271"/>
    </source>
</evidence>
<evidence type="ECO:0000256" key="1">
    <source>
        <dbReference type="SAM" id="MobiDB-lite"/>
    </source>
</evidence>
<name>A0AAV6WTJ0_9LAMI</name>
<protein>
    <submittedName>
        <fullName evidence="2">Uncharacterized protein</fullName>
    </submittedName>
</protein>
<dbReference type="Proteomes" id="UP000826271">
    <property type="component" value="Unassembled WGS sequence"/>
</dbReference>
<dbReference type="EMBL" id="WHWC01000013">
    <property type="protein sequence ID" value="KAG8371446.1"/>
    <property type="molecule type" value="Genomic_DNA"/>
</dbReference>
<organism evidence="2 3">
    <name type="scientific">Buddleja alternifolia</name>
    <dbReference type="NCBI Taxonomy" id="168488"/>
    <lineage>
        <taxon>Eukaryota</taxon>
        <taxon>Viridiplantae</taxon>
        <taxon>Streptophyta</taxon>
        <taxon>Embryophyta</taxon>
        <taxon>Tracheophyta</taxon>
        <taxon>Spermatophyta</taxon>
        <taxon>Magnoliopsida</taxon>
        <taxon>eudicotyledons</taxon>
        <taxon>Gunneridae</taxon>
        <taxon>Pentapetalae</taxon>
        <taxon>asterids</taxon>
        <taxon>lamiids</taxon>
        <taxon>Lamiales</taxon>
        <taxon>Scrophulariaceae</taxon>
        <taxon>Buddlejeae</taxon>
        <taxon>Buddleja</taxon>
    </lineage>
</organism>
<sequence>MASIYHGRKTLLYSDLFKCNRNTVLEREEEEEENINMTKVEGIGSSSSLSSNKSFSCDSSSVGFNSPFGSEVGSSESDDGDYMAELTRQMAECMLQEEEEEEKAISEDSEASDSLKDYKDKSCMNSCVINNLKYGINSSQVCVDDRVPLPLPPLEVYELKKQAAVRKERHMYRGKRVKGSESTHQKQVIEKREQQQQHYHNYMQYRNGRRDQWRKESSSCMQAIFLDGSKSRNGSTGTGVFLPRVTDDPVKLKKKSGCSTVLIPTRVLQALELHFNRLSDSMAPPLSAASPNRSCRKGESNGHSKLENRPANHDEEMQLPQEWTY</sequence>
<keyword evidence="3" id="KW-1185">Reference proteome</keyword>
<accession>A0AAV6WTJ0</accession>
<dbReference type="PANTHER" id="PTHR33356">
    <property type="entry name" value="TIP41-LIKE PROTEIN"/>
    <property type="match status" value="1"/>
</dbReference>
<reference evidence="2" key="1">
    <citation type="submission" date="2019-10" db="EMBL/GenBank/DDBJ databases">
        <authorList>
            <person name="Zhang R."/>
            <person name="Pan Y."/>
            <person name="Wang J."/>
            <person name="Ma R."/>
            <person name="Yu S."/>
        </authorList>
    </citation>
    <scope>NUCLEOTIDE SEQUENCE</scope>
    <source>
        <strain evidence="2">LA-IB0</strain>
        <tissue evidence="2">Leaf</tissue>
    </source>
</reference>
<dbReference type="PANTHER" id="PTHR33356:SF16">
    <property type="entry name" value="G PATCH DOMAIN PROTEIN"/>
    <property type="match status" value="1"/>
</dbReference>
<feature type="compositionally biased region" description="Basic and acidic residues" evidence="1">
    <location>
        <begin position="296"/>
        <end position="316"/>
    </location>
</feature>
<gene>
    <name evidence="2" type="ORF">BUALT_Bualt13G0088400</name>
</gene>
<feature type="region of interest" description="Disordered" evidence="1">
    <location>
        <begin position="281"/>
        <end position="325"/>
    </location>
</feature>